<evidence type="ECO:0000313" key="3">
    <source>
        <dbReference type="Proteomes" id="UP000800092"/>
    </source>
</evidence>
<feature type="compositionally biased region" description="Acidic residues" evidence="1">
    <location>
        <begin position="74"/>
        <end position="97"/>
    </location>
</feature>
<dbReference type="Proteomes" id="UP000800092">
    <property type="component" value="Unassembled WGS sequence"/>
</dbReference>
<feature type="compositionally biased region" description="Low complexity" evidence="1">
    <location>
        <begin position="299"/>
        <end position="309"/>
    </location>
</feature>
<accession>A0A6A6GVA6</accession>
<reference evidence="2" key="1">
    <citation type="journal article" date="2020" name="Stud. Mycol.">
        <title>101 Dothideomycetes genomes: a test case for predicting lifestyles and emergence of pathogens.</title>
        <authorList>
            <person name="Haridas S."/>
            <person name="Albert R."/>
            <person name="Binder M."/>
            <person name="Bloem J."/>
            <person name="Labutti K."/>
            <person name="Salamov A."/>
            <person name="Andreopoulos B."/>
            <person name="Baker S."/>
            <person name="Barry K."/>
            <person name="Bills G."/>
            <person name="Bluhm B."/>
            <person name="Cannon C."/>
            <person name="Castanera R."/>
            <person name="Culley D."/>
            <person name="Daum C."/>
            <person name="Ezra D."/>
            <person name="Gonzalez J."/>
            <person name="Henrissat B."/>
            <person name="Kuo A."/>
            <person name="Liang C."/>
            <person name="Lipzen A."/>
            <person name="Lutzoni F."/>
            <person name="Magnuson J."/>
            <person name="Mondo S."/>
            <person name="Nolan M."/>
            <person name="Ohm R."/>
            <person name="Pangilinan J."/>
            <person name="Park H.-J."/>
            <person name="Ramirez L."/>
            <person name="Alfaro M."/>
            <person name="Sun H."/>
            <person name="Tritt A."/>
            <person name="Yoshinaga Y."/>
            <person name="Zwiers L.-H."/>
            <person name="Turgeon B."/>
            <person name="Goodwin S."/>
            <person name="Spatafora J."/>
            <person name="Crous P."/>
            <person name="Grigoriev I."/>
        </authorList>
    </citation>
    <scope>NUCLEOTIDE SEQUENCE</scope>
    <source>
        <strain evidence="2">Tuck. ex Michener</strain>
    </source>
</reference>
<sequence>MTGSSIAEGSDPSPKGSVIEGISSSINAINDRNTAGLKKRAANSDSEIPMPKRKAAKSKAKGTLAFSVPISADEPLENTGDSDGEEDEYTDYEDEDEDRDFKDLIKKVRREYKRMTNEDSAEVRTTKAQENVMVTEVVKLAKASIMLLVEKHDPEDVIKLGDLEKIKYFELVCSPGEGASADEHIAIVRKNSYVAFGKFSYVTKNWSSDGIQWEPLVIFTITKTGEWHLCNVIRQGWQHEKYGGVWGAPERDRVKPDMGKSTLKGRNAIPTVLEILKYVLKAKPWKEAEQGQEREYYVTSASSTSTESWTDSRWEGQRSEHGHEPFSTVWDTS</sequence>
<evidence type="ECO:0000256" key="1">
    <source>
        <dbReference type="SAM" id="MobiDB-lite"/>
    </source>
</evidence>
<feature type="compositionally biased region" description="Basic and acidic residues" evidence="1">
    <location>
        <begin position="310"/>
        <end position="324"/>
    </location>
</feature>
<dbReference type="EMBL" id="ML991858">
    <property type="protein sequence ID" value="KAF2229627.1"/>
    <property type="molecule type" value="Genomic_DNA"/>
</dbReference>
<feature type="compositionally biased region" description="Polar residues" evidence="1">
    <location>
        <begin position="22"/>
        <end position="33"/>
    </location>
</feature>
<keyword evidence="3" id="KW-1185">Reference proteome</keyword>
<feature type="region of interest" description="Disordered" evidence="1">
    <location>
        <begin position="292"/>
        <end position="333"/>
    </location>
</feature>
<feature type="compositionally biased region" description="Basic residues" evidence="1">
    <location>
        <begin position="51"/>
        <end position="60"/>
    </location>
</feature>
<feature type="region of interest" description="Disordered" evidence="1">
    <location>
        <begin position="1"/>
        <end position="97"/>
    </location>
</feature>
<evidence type="ECO:0000313" key="2">
    <source>
        <dbReference type="EMBL" id="KAF2229627.1"/>
    </source>
</evidence>
<protein>
    <submittedName>
        <fullName evidence="2">Uncharacterized protein</fullName>
    </submittedName>
</protein>
<name>A0A6A6GVA6_VIRVR</name>
<proteinExistence type="predicted"/>
<organism evidence="2 3">
    <name type="scientific">Viridothelium virens</name>
    <name type="common">Speckled blister lichen</name>
    <name type="synonym">Trypethelium virens</name>
    <dbReference type="NCBI Taxonomy" id="1048519"/>
    <lineage>
        <taxon>Eukaryota</taxon>
        <taxon>Fungi</taxon>
        <taxon>Dikarya</taxon>
        <taxon>Ascomycota</taxon>
        <taxon>Pezizomycotina</taxon>
        <taxon>Dothideomycetes</taxon>
        <taxon>Dothideomycetes incertae sedis</taxon>
        <taxon>Trypetheliales</taxon>
        <taxon>Trypetheliaceae</taxon>
        <taxon>Viridothelium</taxon>
    </lineage>
</organism>
<gene>
    <name evidence="2" type="ORF">EV356DRAFT_537077</name>
</gene>
<dbReference type="AlphaFoldDB" id="A0A6A6GVA6"/>